<evidence type="ECO:0000256" key="1">
    <source>
        <dbReference type="SAM" id="MobiDB-lite"/>
    </source>
</evidence>
<dbReference type="VEuPathDB" id="FungiDB:PGTG_03156"/>
<reference evidence="3" key="2">
    <citation type="journal article" date="2011" name="Proc. Natl. Acad. Sci. U.S.A.">
        <title>Obligate biotrophy features unraveled by the genomic analysis of rust fungi.</title>
        <authorList>
            <person name="Duplessis S."/>
            <person name="Cuomo C.A."/>
            <person name="Lin Y.-C."/>
            <person name="Aerts A."/>
            <person name="Tisserant E."/>
            <person name="Veneault-Fourrey C."/>
            <person name="Joly D.L."/>
            <person name="Hacquard S."/>
            <person name="Amselem J."/>
            <person name="Cantarel B.L."/>
            <person name="Chiu R."/>
            <person name="Coutinho P.M."/>
            <person name="Feau N."/>
            <person name="Field M."/>
            <person name="Frey P."/>
            <person name="Gelhaye E."/>
            <person name="Goldberg J."/>
            <person name="Grabherr M.G."/>
            <person name="Kodira C.D."/>
            <person name="Kohler A."/>
            <person name="Kuees U."/>
            <person name="Lindquist E.A."/>
            <person name="Lucas S.M."/>
            <person name="Mago R."/>
            <person name="Mauceli E."/>
            <person name="Morin E."/>
            <person name="Murat C."/>
            <person name="Pangilinan J.L."/>
            <person name="Park R."/>
            <person name="Pearson M."/>
            <person name="Quesneville H."/>
            <person name="Rouhier N."/>
            <person name="Sakthikumar S."/>
            <person name="Salamov A.A."/>
            <person name="Schmutz J."/>
            <person name="Selles B."/>
            <person name="Shapiro H."/>
            <person name="Tanguay P."/>
            <person name="Tuskan G.A."/>
            <person name="Henrissat B."/>
            <person name="Van de Peer Y."/>
            <person name="Rouze P."/>
            <person name="Ellis J.G."/>
            <person name="Dodds P.N."/>
            <person name="Schein J.E."/>
            <person name="Zhong S."/>
            <person name="Hamelin R.C."/>
            <person name="Grigoriev I.V."/>
            <person name="Szabo L.J."/>
            <person name="Martin F."/>
        </authorList>
    </citation>
    <scope>NUCLEOTIDE SEQUENCE [LARGE SCALE GENOMIC DNA]</scope>
    <source>
        <strain evidence="3">CRL 75-36-700-3 / race SCCL</strain>
    </source>
</reference>
<organism evidence="2 3">
    <name type="scientific">Puccinia graminis f. sp. tritici (strain CRL 75-36-700-3 / race SCCL)</name>
    <name type="common">Black stem rust fungus</name>
    <dbReference type="NCBI Taxonomy" id="418459"/>
    <lineage>
        <taxon>Eukaryota</taxon>
        <taxon>Fungi</taxon>
        <taxon>Dikarya</taxon>
        <taxon>Basidiomycota</taxon>
        <taxon>Pucciniomycotina</taxon>
        <taxon>Pucciniomycetes</taxon>
        <taxon>Pucciniales</taxon>
        <taxon>Pucciniaceae</taxon>
        <taxon>Puccinia</taxon>
    </lineage>
</organism>
<feature type="compositionally biased region" description="Basic and acidic residues" evidence="1">
    <location>
        <begin position="99"/>
        <end position="108"/>
    </location>
</feature>
<feature type="region of interest" description="Disordered" evidence="1">
    <location>
        <begin position="83"/>
        <end position="124"/>
    </location>
</feature>
<protein>
    <submittedName>
        <fullName evidence="2">Uncharacterized protein</fullName>
    </submittedName>
</protein>
<evidence type="ECO:0000313" key="2">
    <source>
        <dbReference type="EMBL" id="EFP77200.2"/>
    </source>
</evidence>
<dbReference type="OrthoDB" id="10338341at2759"/>
<dbReference type="GeneID" id="10537576"/>
<name>E3JYS5_PUCGT</name>
<proteinExistence type="predicted"/>
<dbReference type="AlphaFoldDB" id="E3JYS5"/>
<evidence type="ECO:0000313" key="3">
    <source>
        <dbReference type="Proteomes" id="UP000008783"/>
    </source>
</evidence>
<dbReference type="InParanoid" id="E3JYS5"/>
<reference key="1">
    <citation type="submission" date="2007-01" db="EMBL/GenBank/DDBJ databases">
        <title>The Genome Sequence of Puccinia graminis f. sp. tritici Strain CRL 75-36-700-3.</title>
        <authorList>
            <consortium name="The Broad Institute Genome Sequencing Platform"/>
            <person name="Birren B."/>
            <person name="Lander E."/>
            <person name="Galagan J."/>
            <person name="Nusbaum C."/>
            <person name="Devon K."/>
            <person name="Cuomo C."/>
            <person name="Jaffe D."/>
            <person name="Butler J."/>
            <person name="Alvarez P."/>
            <person name="Gnerre S."/>
            <person name="Grabherr M."/>
            <person name="Mauceli E."/>
            <person name="Brockman W."/>
            <person name="Young S."/>
            <person name="LaButti K."/>
            <person name="Sykes S."/>
            <person name="DeCaprio D."/>
            <person name="Crawford M."/>
            <person name="Koehrsen M."/>
            <person name="Engels R."/>
            <person name="Montgomery P."/>
            <person name="Pearson M."/>
            <person name="Howarth C."/>
            <person name="Larson L."/>
            <person name="White J."/>
            <person name="Zeng Q."/>
            <person name="Kodira C."/>
            <person name="Yandava C."/>
            <person name="Alvarado L."/>
            <person name="O'Leary S."/>
            <person name="Szabo L."/>
            <person name="Dean R."/>
            <person name="Schein J."/>
        </authorList>
    </citation>
    <scope>NUCLEOTIDE SEQUENCE</scope>
    <source>
        <strain>CRL 75-36-700-3</strain>
    </source>
</reference>
<dbReference type="KEGG" id="pgr:PGTG_03156"/>
<dbReference type="HOGENOM" id="CLU_1171111_0_0_1"/>
<dbReference type="RefSeq" id="XP_003321619.2">
    <property type="nucleotide sequence ID" value="XM_003321571.2"/>
</dbReference>
<dbReference type="Proteomes" id="UP000008783">
    <property type="component" value="Unassembled WGS sequence"/>
</dbReference>
<keyword evidence="3" id="KW-1185">Reference proteome</keyword>
<sequence length="237" mass="25578">MNQTNPHPTAAAESTFLTAERGNPLGLQGGFLLLAVVLYKTKSTPTLRSIRTDFAKQQAEYKEKSNAQIAAASLPKTAELAAGAEAKAAGDSNVDGEEKEGAKDHNSDHSAGNGRRVSVADTRDPLADTRQCQRIPANRCGFGCVWPLFRKKVGGYPKGYPRPEGEMAGWKETLPADKYLVDWKLVTQRLEGSPSSCRGTSTSSCTSSTGRASFQPARYKYLVDRKGFLPAVEVQVP</sequence>
<accession>E3JYS5</accession>
<dbReference type="EMBL" id="DS178267">
    <property type="protein sequence ID" value="EFP77200.2"/>
    <property type="molecule type" value="Genomic_DNA"/>
</dbReference>
<gene>
    <name evidence="2" type="ORF">PGTG_03156</name>
</gene>